<evidence type="ECO:0008006" key="3">
    <source>
        <dbReference type="Google" id="ProtNLM"/>
    </source>
</evidence>
<dbReference type="Pfam" id="PF00701">
    <property type="entry name" value="DHDPS"/>
    <property type="match status" value="1"/>
</dbReference>
<evidence type="ECO:0000313" key="2">
    <source>
        <dbReference type="EMBL" id="SVC60158.1"/>
    </source>
</evidence>
<organism evidence="2">
    <name type="scientific">marine metagenome</name>
    <dbReference type="NCBI Taxonomy" id="408172"/>
    <lineage>
        <taxon>unclassified sequences</taxon>
        <taxon>metagenomes</taxon>
        <taxon>ecological metagenomes</taxon>
    </lineage>
</organism>
<dbReference type="GO" id="GO:0008840">
    <property type="term" value="F:4-hydroxy-tetrahydrodipicolinate synthase activity"/>
    <property type="evidence" value="ECO:0007669"/>
    <property type="project" value="TreeGrafter"/>
</dbReference>
<evidence type="ECO:0000256" key="1">
    <source>
        <dbReference type="ARBA" id="ARBA00023239"/>
    </source>
</evidence>
<dbReference type="EMBL" id="UINC01100247">
    <property type="protein sequence ID" value="SVC60158.1"/>
    <property type="molecule type" value="Genomic_DNA"/>
</dbReference>
<protein>
    <recommendedName>
        <fullName evidence="3">4-hydroxy-tetrahydrodipicolinate synthase</fullName>
    </recommendedName>
</protein>
<dbReference type="PANTHER" id="PTHR12128:SF66">
    <property type="entry name" value="4-HYDROXY-2-OXOGLUTARATE ALDOLASE, MITOCHONDRIAL"/>
    <property type="match status" value="1"/>
</dbReference>
<feature type="non-terminal residue" evidence="2">
    <location>
        <position position="1"/>
    </location>
</feature>
<gene>
    <name evidence="2" type="ORF">METZ01_LOCUS313012</name>
</gene>
<dbReference type="PANTHER" id="PTHR12128">
    <property type="entry name" value="DIHYDRODIPICOLINATE SYNTHASE"/>
    <property type="match status" value="1"/>
</dbReference>
<dbReference type="GO" id="GO:0005829">
    <property type="term" value="C:cytosol"/>
    <property type="evidence" value="ECO:0007669"/>
    <property type="project" value="TreeGrafter"/>
</dbReference>
<dbReference type="Gene3D" id="3.20.20.70">
    <property type="entry name" value="Aldolase class I"/>
    <property type="match status" value="1"/>
</dbReference>
<name>A0A382NI19_9ZZZZ</name>
<dbReference type="AlphaFoldDB" id="A0A382NI19"/>
<reference evidence="2" key="1">
    <citation type="submission" date="2018-05" db="EMBL/GenBank/DDBJ databases">
        <authorList>
            <person name="Lanie J.A."/>
            <person name="Ng W.-L."/>
            <person name="Kazmierczak K.M."/>
            <person name="Andrzejewski T.M."/>
            <person name="Davidsen T.M."/>
            <person name="Wayne K.J."/>
            <person name="Tettelin H."/>
            <person name="Glass J.I."/>
            <person name="Rusch D."/>
            <person name="Podicherti R."/>
            <person name="Tsui H.-C.T."/>
            <person name="Winkler M.E."/>
        </authorList>
    </citation>
    <scope>NUCLEOTIDE SEQUENCE</scope>
</reference>
<dbReference type="SUPFAM" id="SSF51569">
    <property type="entry name" value="Aldolase"/>
    <property type="match status" value="1"/>
</dbReference>
<keyword evidence="1" id="KW-0456">Lyase</keyword>
<dbReference type="InterPro" id="IPR002220">
    <property type="entry name" value="DapA-like"/>
</dbReference>
<sequence length="110" mass="11940">ALLSGDDINTLPILSVGGCGVISVLANVMPKEVSDLCNTFKSGDIQAAQRIHLETLQLSIDLFIDTNPIPVKTALQIMGRLNGRMRLPLVPMSEENTEILHHTMHNIGVI</sequence>
<dbReference type="InterPro" id="IPR013785">
    <property type="entry name" value="Aldolase_TIM"/>
</dbReference>
<accession>A0A382NI19</accession>
<proteinExistence type="predicted"/>